<keyword evidence="1" id="KW-0472">Membrane</keyword>
<evidence type="ECO:0000313" key="3">
    <source>
        <dbReference type="Proteomes" id="UP000786811"/>
    </source>
</evidence>
<keyword evidence="1" id="KW-1133">Transmembrane helix</keyword>
<name>A0A8J2HQQ4_COTCN</name>
<feature type="transmembrane region" description="Helical" evidence="1">
    <location>
        <begin position="23"/>
        <end position="43"/>
    </location>
</feature>
<protein>
    <submittedName>
        <fullName evidence="2">Uncharacterized protein</fullName>
    </submittedName>
</protein>
<dbReference type="AlphaFoldDB" id="A0A8J2HQQ4"/>
<sequence length="137" mass="16030">MISIVQIRAENASGRFELGHPPFIYYQHVSVIVPSLSIAILCVETIYLQHSFAFISNTEMLASYVVIKFTMRRRDDYCNCNPRAKNEVEFDLLKVCKVFYIVWLCNLKIILAKVIINIIQFQPRTSLKDNFPKKRIR</sequence>
<reference evidence="2" key="1">
    <citation type="submission" date="2021-04" db="EMBL/GenBank/DDBJ databases">
        <authorList>
            <person name="Chebbi M.A.C M."/>
        </authorList>
    </citation>
    <scope>NUCLEOTIDE SEQUENCE</scope>
</reference>
<evidence type="ECO:0000256" key="1">
    <source>
        <dbReference type="SAM" id="Phobius"/>
    </source>
</evidence>
<accession>A0A8J2HQQ4</accession>
<comment type="caution">
    <text evidence="2">The sequence shown here is derived from an EMBL/GenBank/DDBJ whole genome shotgun (WGS) entry which is preliminary data.</text>
</comment>
<gene>
    <name evidence="2" type="ORF">HICCMSTLAB_LOCUS11367</name>
</gene>
<evidence type="ECO:0000313" key="2">
    <source>
        <dbReference type="EMBL" id="CAG5103153.1"/>
    </source>
</evidence>
<keyword evidence="3" id="KW-1185">Reference proteome</keyword>
<dbReference type="EMBL" id="CAJNRD030001123">
    <property type="protein sequence ID" value="CAG5103153.1"/>
    <property type="molecule type" value="Genomic_DNA"/>
</dbReference>
<keyword evidence="1" id="KW-0812">Transmembrane</keyword>
<dbReference type="Proteomes" id="UP000786811">
    <property type="component" value="Unassembled WGS sequence"/>
</dbReference>
<proteinExistence type="predicted"/>
<feature type="transmembrane region" description="Helical" evidence="1">
    <location>
        <begin position="98"/>
        <end position="119"/>
    </location>
</feature>
<organism evidence="2 3">
    <name type="scientific">Cotesia congregata</name>
    <name type="common">Parasitoid wasp</name>
    <name type="synonym">Apanteles congregatus</name>
    <dbReference type="NCBI Taxonomy" id="51543"/>
    <lineage>
        <taxon>Eukaryota</taxon>
        <taxon>Metazoa</taxon>
        <taxon>Ecdysozoa</taxon>
        <taxon>Arthropoda</taxon>
        <taxon>Hexapoda</taxon>
        <taxon>Insecta</taxon>
        <taxon>Pterygota</taxon>
        <taxon>Neoptera</taxon>
        <taxon>Endopterygota</taxon>
        <taxon>Hymenoptera</taxon>
        <taxon>Apocrita</taxon>
        <taxon>Ichneumonoidea</taxon>
        <taxon>Braconidae</taxon>
        <taxon>Microgastrinae</taxon>
        <taxon>Cotesia</taxon>
    </lineage>
</organism>